<evidence type="ECO:0000256" key="3">
    <source>
        <dbReference type="ARBA" id="ARBA00011738"/>
    </source>
</evidence>
<comment type="subcellular location">
    <subcellularLocation>
        <location evidence="1 7">Cytoplasm</location>
    </subcellularLocation>
</comment>
<evidence type="ECO:0000313" key="10">
    <source>
        <dbReference type="Proteomes" id="UP000824109"/>
    </source>
</evidence>
<reference evidence="9" key="2">
    <citation type="journal article" date="2021" name="PeerJ">
        <title>Extensive microbial diversity within the chicken gut microbiome revealed by metagenomics and culture.</title>
        <authorList>
            <person name="Gilroy R."/>
            <person name="Ravi A."/>
            <person name="Getino M."/>
            <person name="Pursley I."/>
            <person name="Horton D.L."/>
            <person name="Alikhan N.F."/>
            <person name="Baker D."/>
            <person name="Gharbi K."/>
            <person name="Hall N."/>
            <person name="Watson M."/>
            <person name="Adriaenssens E.M."/>
            <person name="Foster-Nyarko E."/>
            <person name="Jarju S."/>
            <person name="Secka A."/>
            <person name="Antonio M."/>
            <person name="Oren A."/>
            <person name="Chaudhuri R.R."/>
            <person name="La Ragione R."/>
            <person name="Hildebrand F."/>
            <person name="Pallen M.J."/>
        </authorList>
    </citation>
    <scope>NUCLEOTIDE SEQUENCE</scope>
    <source>
        <strain evidence="9">USAMLcec3-3695</strain>
    </source>
</reference>
<comment type="subunit">
    <text evidence="3 7">Homodimer.</text>
</comment>
<comment type="caution">
    <text evidence="9">The sequence shown here is derived from an EMBL/GenBank/DDBJ whole genome shotgun (WGS) entry which is preliminary data.</text>
</comment>
<dbReference type="PIRSF" id="PIRSF003107">
    <property type="entry name" value="PhoU"/>
    <property type="match status" value="1"/>
</dbReference>
<dbReference type="GO" id="GO:0045936">
    <property type="term" value="P:negative regulation of phosphate metabolic process"/>
    <property type="evidence" value="ECO:0007669"/>
    <property type="project" value="InterPro"/>
</dbReference>
<evidence type="ECO:0000259" key="8">
    <source>
        <dbReference type="Pfam" id="PF01895"/>
    </source>
</evidence>
<protein>
    <recommendedName>
        <fullName evidence="7">Phosphate-specific transport system accessory protein PhoU</fullName>
    </recommendedName>
</protein>
<dbReference type="GO" id="GO:0005737">
    <property type="term" value="C:cytoplasm"/>
    <property type="evidence" value="ECO:0007669"/>
    <property type="project" value="UniProtKB-SubCell"/>
</dbReference>
<dbReference type="Gene3D" id="1.20.58.220">
    <property type="entry name" value="Phosphate transport system protein phou homolog 2, domain 2"/>
    <property type="match status" value="1"/>
</dbReference>
<name>A0A9D1MB19_9FIRM</name>
<dbReference type="AlphaFoldDB" id="A0A9D1MB19"/>
<dbReference type="SUPFAM" id="SSF109755">
    <property type="entry name" value="PhoU-like"/>
    <property type="match status" value="1"/>
</dbReference>
<evidence type="ECO:0000313" key="9">
    <source>
        <dbReference type="EMBL" id="HIU56987.1"/>
    </source>
</evidence>
<dbReference type="Proteomes" id="UP000824109">
    <property type="component" value="Unassembled WGS sequence"/>
</dbReference>
<evidence type="ECO:0000256" key="2">
    <source>
        <dbReference type="ARBA" id="ARBA00008107"/>
    </source>
</evidence>
<evidence type="ECO:0000256" key="1">
    <source>
        <dbReference type="ARBA" id="ARBA00004496"/>
    </source>
</evidence>
<feature type="domain" description="PhoU" evidence="8">
    <location>
        <begin position="119"/>
        <end position="204"/>
    </location>
</feature>
<dbReference type="PANTHER" id="PTHR42930:SF3">
    <property type="entry name" value="PHOSPHATE-SPECIFIC TRANSPORT SYSTEM ACCESSORY PROTEIN PHOU"/>
    <property type="match status" value="1"/>
</dbReference>
<dbReference type="NCBIfam" id="TIGR02135">
    <property type="entry name" value="phoU_full"/>
    <property type="match status" value="1"/>
</dbReference>
<dbReference type="InterPro" id="IPR028366">
    <property type="entry name" value="PhoU"/>
</dbReference>
<sequence length="214" mass="24135">MRNKFDEQLSQLNTKLTDMCSSIEQAISGAVTAITKNNKELAKEVIDLNVDIHDRERDIETLCLKLLLQQQPVARDLRTISAALKMITDMRRIGTQAADICEIYLESEYNLAENMPGIIREMTIETIGMVNKSIDAFIKKDLNLAIEVGKTDAKVDELFMEVKNMLIESIKTNSDGSDQSIDILMIAKYLEKIGDHANNIAEWVAFSITGEHRE</sequence>
<evidence type="ECO:0000256" key="5">
    <source>
        <dbReference type="ARBA" id="ARBA00022490"/>
    </source>
</evidence>
<evidence type="ECO:0000256" key="7">
    <source>
        <dbReference type="PIRNR" id="PIRNR003107"/>
    </source>
</evidence>
<gene>
    <name evidence="9" type="primary">phoU</name>
    <name evidence="9" type="ORF">IAA61_04125</name>
</gene>
<dbReference type="InterPro" id="IPR038078">
    <property type="entry name" value="PhoU-like_sf"/>
</dbReference>
<organism evidence="9 10">
    <name type="scientific">Candidatus Ornithomonoglobus merdipullorum</name>
    <dbReference type="NCBI Taxonomy" id="2840895"/>
    <lineage>
        <taxon>Bacteria</taxon>
        <taxon>Bacillati</taxon>
        <taxon>Bacillota</taxon>
        <taxon>Clostridia</taxon>
        <taxon>Candidatus Ornithomonoglobus</taxon>
    </lineage>
</organism>
<comment type="similarity">
    <text evidence="2 7">Belongs to the PhoU family.</text>
</comment>
<evidence type="ECO:0000256" key="4">
    <source>
        <dbReference type="ARBA" id="ARBA00022448"/>
    </source>
</evidence>
<proteinExistence type="inferred from homology"/>
<dbReference type="GO" id="GO:0030643">
    <property type="term" value="P:intracellular phosphate ion homeostasis"/>
    <property type="evidence" value="ECO:0007669"/>
    <property type="project" value="InterPro"/>
</dbReference>
<evidence type="ECO:0000256" key="6">
    <source>
        <dbReference type="ARBA" id="ARBA00022592"/>
    </source>
</evidence>
<feature type="domain" description="PhoU" evidence="8">
    <location>
        <begin position="16"/>
        <end position="103"/>
    </location>
</feature>
<keyword evidence="6 7" id="KW-0592">Phosphate transport</keyword>
<dbReference type="EMBL" id="DVNB01000045">
    <property type="protein sequence ID" value="HIU56987.1"/>
    <property type="molecule type" value="Genomic_DNA"/>
</dbReference>
<keyword evidence="4 7" id="KW-0813">Transport</keyword>
<dbReference type="PANTHER" id="PTHR42930">
    <property type="entry name" value="PHOSPHATE-SPECIFIC TRANSPORT SYSTEM ACCESSORY PROTEIN PHOU"/>
    <property type="match status" value="1"/>
</dbReference>
<dbReference type="InterPro" id="IPR026022">
    <property type="entry name" value="PhoU_dom"/>
</dbReference>
<dbReference type="FunFam" id="1.20.58.220:FF:000004">
    <property type="entry name" value="Phosphate-specific transport system accessory protein PhoU"/>
    <property type="match status" value="1"/>
</dbReference>
<dbReference type="GO" id="GO:0006817">
    <property type="term" value="P:phosphate ion transport"/>
    <property type="evidence" value="ECO:0007669"/>
    <property type="project" value="UniProtKB-KW"/>
</dbReference>
<accession>A0A9D1MB19</accession>
<comment type="function">
    <text evidence="7">Plays a role in the regulation of phosphate uptake.</text>
</comment>
<keyword evidence="5 7" id="KW-0963">Cytoplasm</keyword>
<reference evidence="9" key="1">
    <citation type="submission" date="2020-10" db="EMBL/GenBank/DDBJ databases">
        <authorList>
            <person name="Gilroy R."/>
        </authorList>
    </citation>
    <scope>NUCLEOTIDE SEQUENCE</scope>
    <source>
        <strain evidence="9">USAMLcec3-3695</strain>
    </source>
</reference>
<dbReference type="Pfam" id="PF01895">
    <property type="entry name" value="PhoU"/>
    <property type="match status" value="2"/>
</dbReference>